<dbReference type="Pfam" id="PF21777">
    <property type="entry name" value="SDR-like"/>
    <property type="match status" value="1"/>
</dbReference>
<dbReference type="Proteomes" id="UP000461409">
    <property type="component" value="Unassembled WGS sequence"/>
</dbReference>
<protein>
    <recommendedName>
        <fullName evidence="1">Short chain dehydrogenase-like proteobacteria domain-containing protein</fullName>
    </recommendedName>
</protein>
<accession>A0A844XDI1</accession>
<keyword evidence="3" id="KW-1185">Reference proteome</keyword>
<reference evidence="2 3" key="2">
    <citation type="submission" date="2020-02" db="EMBL/GenBank/DDBJ databases">
        <title>Erythrobacter dongmakensis sp. nov., isolated from a tidal mudflat.</title>
        <authorList>
            <person name="Kim I.S."/>
        </authorList>
    </citation>
    <scope>NUCLEOTIDE SEQUENCE [LARGE SCALE GENOMIC DNA]</scope>
    <source>
        <strain evidence="2 3">GH3-10</strain>
    </source>
</reference>
<evidence type="ECO:0000259" key="1">
    <source>
        <dbReference type="Pfam" id="PF21777"/>
    </source>
</evidence>
<name>A0A844XDI1_9SPHN</name>
<proteinExistence type="predicted"/>
<organism evidence="2 3">
    <name type="scientific">Aurantiacibacter rhizosphaerae</name>
    <dbReference type="NCBI Taxonomy" id="2691582"/>
    <lineage>
        <taxon>Bacteria</taxon>
        <taxon>Pseudomonadati</taxon>
        <taxon>Pseudomonadota</taxon>
        <taxon>Alphaproteobacteria</taxon>
        <taxon>Sphingomonadales</taxon>
        <taxon>Erythrobacteraceae</taxon>
        <taxon>Aurantiacibacter</taxon>
    </lineage>
</organism>
<dbReference type="InterPro" id="IPR048623">
    <property type="entry name" value="SDR-like_proteobact"/>
</dbReference>
<dbReference type="RefSeq" id="WP_160486120.1">
    <property type="nucleotide sequence ID" value="NZ_WUBR01000002.1"/>
</dbReference>
<dbReference type="EMBL" id="WUBR01000002">
    <property type="protein sequence ID" value="MWV28527.1"/>
    <property type="molecule type" value="Genomic_DNA"/>
</dbReference>
<sequence>MALVRIEARALPDAALDAAAAFHARILPEARRAAGNDMVLLFDPADHTHETWRRAAVEELAREAAPCRVNGVVGGGADGVTSLCEYLHNAPGVTGQVFAVDGNSGKGD</sequence>
<gene>
    <name evidence="2" type="ORF">GRF63_11490</name>
</gene>
<evidence type="ECO:0000313" key="3">
    <source>
        <dbReference type="Proteomes" id="UP000461409"/>
    </source>
</evidence>
<dbReference type="AlphaFoldDB" id="A0A844XDI1"/>
<comment type="caution">
    <text evidence="2">The sequence shown here is derived from an EMBL/GenBank/DDBJ whole genome shotgun (WGS) entry which is preliminary data.</text>
</comment>
<evidence type="ECO:0000313" key="2">
    <source>
        <dbReference type="EMBL" id="MWV28527.1"/>
    </source>
</evidence>
<reference evidence="2 3" key="1">
    <citation type="submission" date="2019-12" db="EMBL/GenBank/DDBJ databases">
        <authorList>
            <person name="Lee S.D."/>
        </authorList>
    </citation>
    <scope>NUCLEOTIDE SEQUENCE [LARGE SCALE GENOMIC DNA]</scope>
    <source>
        <strain evidence="2 3">GH3-10</strain>
    </source>
</reference>
<feature type="domain" description="Short chain dehydrogenase-like proteobacteria" evidence="1">
    <location>
        <begin position="7"/>
        <end position="99"/>
    </location>
</feature>